<dbReference type="PROSITE" id="PS51387">
    <property type="entry name" value="FAD_PCMH"/>
    <property type="match status" value="1"/>
</dbReference>
<dbReference type="AlphaFoldDB" id="A0A4S9LCT4"/>
<evidence type="ECO:0000259" key="4">
    <source>
        <dbReference type="PROSITE" id="PS51387"/>
    </source>
</evidence>
<organism evidence="5 6">
    <name type="scientific">Aureobasidium pullulans</name>
    <name type="common">Black yeast</name>
    <name type="synonym">Pullularia pullulans</name>
    <dbReference type="NCBI Taxonomy" id="5580"/>
    <lineage>
        <taxon>Eukaryota</taxon>
        <taxon>Fungi</taxon>
        <taxon>Dikarya</taxon>
        <taxon>Ascomycota</taxon>
        <taxon>Pezizomycotina</taxon>
        <taxon>Dothideomycetes</taxon>
        <taxon>Dothideomycetidae</taxon>
        <taxon>Dothideales</taxon>
        <taxon>Saccotheciaceae</taxon>
        <taxon>Aureobasidium</taxon>
    </lineage>
</organism>
<keyword evidence="3" id="KW-0732">Signal</keyword>
<dbReference type="SUPFAM" id="SSF56176">
    <property type="entry name" value="FAD-binding/transporter-associated domain-like"/>
    <property type="match status" value="1"/>
</dbReference>
<dbReference type="Pfam" id="PF08031">
    <property type="entry name" value="BBE"/>
    <property type="match status" value="1"/>
</dbReference>
<sequence length="937" mass="102210">MSVNLLALLALLCGIVIAQCPDYLQYSQSWHYPPSSGPRNISYMRPEPACRTFNMSFFEDGSSDAIFYSMSDFDLWRTFLNSIRWKGYAADSPDEELTFIVTGDIDAMWLRDSSNQMQSYLPLLTANSSADSLASLFRGVINLQARYLLTSPYCNAFQPPIESGIAPAKNPSASQDVVFPTYDNASVFECKYELDSLAAFLQISAQYYNATGDAAFFGKHHWLEAINHVYQVFNDLYFSSTYDVNGQVKQPDYSFTRVSDRATETLANDGLGNPFKGGIGLFRSAFRPSDDATIYQYLIPSNMMLARYLEATAPIMVALNDSESAITSVHMTQLATIIRQGIEEHGIVTVGGKRVYAYEIDGYGSANIMDDANIPSLLSAPFFGYLDANDEVYQNTRALLLSEGNPYFMQGPVISAIGGPHQGPGYAWPMASIVRILTSDNDTEISEQLALIIDSTNTLGLIHESINTFNSSDYTRPWFSWANGLFGQMILDFFNAIRILPDVVLPQAASTGAHSLSIWTHHLNNITFESNWNKTEDVVHVGSGQQWGNVYDAAAKLGKVVIGGADGSVGLGGHIQGGGYGPRSATYGLAPDQVLQVTIVTTQGDVLIANNTAHQDLFWAVRGGGGGSYGVVTEYVLKAYPAPANSVAGTLAISAGKNATGNITWDAFAVLLNHIPDLMDQGLWGNAIAFGSTPGEVSATVQLSAYNSTAANLTALVEPIIAAIRNTTGGRNSSLSLQWSEPTVAPFDRNSSSKTPSNTAGSGGLETSRLLGRAQLNLPYKQVSSYLRRIMYTEPGSGRAMLILGLMAGPGVNNTPLERQGAVNPVWRSTYVHAISGSGPASDETNSPSQIIKKSAEWYEVNREAVWREWAPNTGAYMNEANPYNSNWKHDFFGVNYDRLAAVKRKYDPSESLYAVSRVGSEWWDYDMQTGKLCRVE</sequence>
<evidence type="ECO:0000256" key="1">
    <source>
        <dbReference type="ARBA" id="ARBA00005466"/>
    </source>
</evidence>
<dbReference type="InterPro" id="IPR008313">
    <property type="entry name" value="GH125"/>
</dbReference>
<dbReference type="Gene3D" id="1.50.10.10">
    <property type="match status" value="1"/>
</dbReference>
<dbReference type="Gene3D" id="3.30.465.10">
    <property type="match status" value="1"/>
</dbReference>
<comment type="caution">
    <text evidence="5">The sequence shown here is derived from an EMBL/GenBank/DDBJ whole genome shotgun (WGS) entry which is preliminary data.</text>
</comment>
<feature type="chain" id="PRO_5020319693" description="FAD-binding PCMH-type domain-containing protein" evidence="3">
    <location>
        <begin position="19"/>
        <end position="937"/>
    </location>
</feature>
<dbReference type="InterPro" id="IPR012341">
    <property type="entry name" value="6hp_glycosidase-like_sf"/>
</dbReference>
<comment type="similarity">
    <text evidence="1">Belongs to the oxygen-dependent FAD-linked oxidoreductase family.</text>
</comment>
<dbReference type="SUPFAM" id="SSF48208">
    <property type="entry name" value="Six-hairpin glycosidases"/>
    <property type="match status" value="1"/>
</dbReference>
<accession>A0A4S9LCT4</accession>
<feature type="signal peptide" evidence="3">
    <location>
        <begin position="1"/>
        <end position="18"/>
    </location>
</feature>
<dbReference type="InterPro" id="IPR006094">
    <property type="entry name" value="Oxid_FAD_bind_N"/>
</dbReference>
<evidence type="ECO:0000256" key="3">
    <source>
        <dbReference type="SAM" id="SignalP"/>
    </source>
</evidence>
<dbReference type="Pfam" id="PF01565">
    <property type="entry name" value="FAD_binding_4"/>
    <property type="match status" value="1"/>
</dbReference>
<evidence type="ECO:0000313" key="5">
    <source>
        <dbReference type="EMBL" id="THY26720.1"/>
    </source>
</evidence>
<dbReference type="SMART" id="SM01149">
    <property type="entry name" value="DUF1237"/>
    <property type="match status" value="1"/>
</dbReference>
<dbReference type="GO" id="GO:0071949">
    <property type="term" value="F:FAD binding"/>
    <property type="evidence" value="ECO:0007669"/>
    <property type="project" value="InterPro"/>
</dbReference>
<feature type="compositionally biased region" description="Polar residues" evidence="2">
    <location>
        <begin position="749"/>
        <end position="760"/>
    </location>
</feature>
<dbReference type="GO" id="GO:0005975">
    <property type="term" value="P:carbohydrate metabolic process"/>
    <property type="evidence" value="ECO:0007669"/>
    <property type="project" value="InterPro"/>
</dbReference>
<name>A0A4S9LCT4_AURPU</name>
<dbReference type="PANTHER" id="PTHR31047:SF1">
    <property type="entry name" value="DUF1237 DOMAIN-CONTAINING PROTEIN"/>
    <property type="match status" value="1"/>
</dbReference>
<evidence type="ECO:0000313" key="6">
    <source>
        <dbReference type="Proteomes" id="UP000306584"/>
    </source>
</evidence>
<gene>
    <name evidence="5" type="ORF">D6D01_04360</name>
</gene>
<feature type="domain" description="FAD-binding PCMH-type" evidence="4">
    <location>
        <begin position="504"/>
        <end position="642"/>
    </location>
</feature>
<dbReference type="PANTHER" id="PTHR31047">
    <property type="entry name" value="MEIOTICALLY UP-REGULATED GENE 157 PROTEIN"/>
    <property type="match status" value="1"/>
</dbReference>
<dbReference type="EMBL" id="QZBD01000141">
    <property type="protein sequence ID" value="THY26720.1"/>
    <property type="molecule type" value="Genomic_DNA"/>
</dbReference>
<reference evidence="5 6" key="1">
    <citation type="submission" date="2018-10" db="EMBL/GenBank/DDBJ databases">
        <title>Fifty Aureobasidium pullulans genomes reveal a recombining polyextremotolerant generalist.</title>
        <authorList>
            <person name="Gostincar C."/>
            <person name="Turk M."/>
            <person name="Zajc J."/>
            <person name="Gunde-Cimerman N."/>
        </authorList>
    </citation>
    <scope>NUCLEOTIDE SEQUENCE [LARGE SCALE GENOMIC DNA]</scope>
    <source>
        <strain evidence="5 6">EXF-6604</strain>
    </source>
</reference>
<dbReference type="InterPro" id="IPR012951">
    <property type="entry name" value="BBE"/>
</dbReference>
<dbReference type="Proteomes" id="UP000306584">
    <property type="component" value="Unassembled WGS sequence"/>
</dbReference>
<feature type="region of interest" description="Disordered" evidence="2">
    <location>
        <begin position="744"/>
        <end position="765"/>
    </location>
</feature>
<protein>
    <recommendedName>
        <fullName evidence="4">FAD-binding PCMH-type domain-containing protein</fullName>
    </recommendedName>
</protein>
<proteinExistence type="inferred from homology"/>
<dbReference type="InterPro" id="IPR016166">
    <property type="entry name" value="FAD-bd_PCMH"/>
</dbReference>
<dbReference type="InterPro" id="IPR016169">
    <property type="entry name" value="FAD-bd_PCMH_sub2"/>
</dbReference>
<evidence type="ECO:0000256" key="2">
    <source>
        <dbReference type="SAM" id="MobiDB-lite"/>
    </source>
</evidence>
<dbReference type="GO" id="GO:0016491">
    <property type="term" value="F:oxidoreductase activity"/>
    <property type="evidence" value="ECO:0007669"/>
    <property type="project" value="InterPro"/>
</dbReference>
<dbReference type="InterPro" id="IPR008928">
    <property type="entry name" value="6-hairpin_glycosidase_sf"/>
</dbReference>
<dbReference type="Pfam" id="PF06824">
    <property type="entry name" value="Glyco_hydro_125"/>
    <property type="match status" value="1"/>
</dbReference>
<dbReference type="InterPro" id="IPR036318">
    <property type="entry name" value="FAD-bd_PCMH-like_sf"/>
</dbReference>
<dbReference type="Gene3D" id="3.40.462.20">
    <property type="match status" value="1"/>
</dbReference>